<organism evidence="1 2">
    <name type="scientific">Avena sativa</name>
    <name type="common">Oat</name>
    <dbReference type="NCBI Taxonomy" id="4498"/>
    <lineage>
        <taxon>Eukaryota</taxon>
        <taxon>Viridiplantae</taxon>
        <taxon>Streptophyta</taxon>
        <taxon>Embryophyta</taxon>
        <taxon>Tracheophyta</taxon>
        <taxon>Spermatophyta</taxon>
        <taxon>Magnoliopsida</taxon>
        <taxon>Liliopsida</taxon>
        <taxon>Poales</taxon>
        <taxon>Poaceae</taxon>
        <taxon>BOP clade</taxon>
        <taxon>Pooideae</taxon>
        <taxon>Poodae</taxon>
        <taxon>Poeae</taxon>
        <taxon>Poeae Chloroplast Group 1 (Aveneae type)</taxon>
        <taxon>Aveninae</taxon>
        <taxon>Avena</taxon>
    </lineage>
</organism>
<evidence type="ECO:0000313" key="2">
    <source>
        <dbReference type="Proteomes" id="UP001732700"/>
    </source>
</evidence>
<reference evidence="1" key="1">
    <citation type="submission" date="2021-05" db="EMBL/GenBank/DDBJ databases">
        <authorList>
            <person name="Scholz U."/>
            <person name="Mascher M."/>
            <person name="Fiebig A."/>
        </authorList>
    </citation>
    <scope>NUCLEOTIDE SEQUENCE [LARGE SCALE GENOMIC DNA]</scope>
</reference>
<dbReference type="EnsemblPlants" id="AVESA.00010b.r2.6CG1144770.1">
    <property type="protein sequence ID" value="AVESA.00010b.r2.6CG1144770.1.CDS"/>
    <property type="gene ID" value="AVESA.00010b.r2.6CG1144770"/>
</dbReference>
<name>A0ACD5Z806_AVESA</name>
<protein>
    <submittedName>
        <fullName evidence="1">Uncharacterized protein</fullName>
    </submittedName>
</protein>
<evidence type="ECO:0000313" key="1">
    <source>
        <dbReference type="EnsemblPlants" id="AVESA.00010b.r2.6CG1144770.1.CDS"/>
    </source>
</evidence>
<sequence length="373" mass="41873">MPCQFSPSELERATEDFSTSLKIRECGFVSVYRGVLRNMKVDIKVLRPDDLQGRSQFAQEIAIHGRVRHPNIVTLLGACSQSSTLVYEVLPNGSLEDFLSCADKRRTLTWKIRVRVIAEICSALIFLHENKPDPIVHGDLKPANILLDANLVSKLSGFGISHLLIDPKSKSTKQPVEDPTYMDPEYLATRKITPQSDVYSFGIVVLRLLTGKPSASIKKIVEDVIAREDLKSVVDTSAGEWHEGHIYQLADLAVSCTEQSSRSRPVLSGQLWKAVEIMRDFKMTSSPPSLSLVRDDVSTPSHFICAISQEIMKEPHIAADGFTYEGDSIRLWLERNATSPMTNLPLRHRELIPNLGLRSAIQEWIQQHRTLLH</sequence>
<accession>A0ACD5Z806</accession>
<reference evidence="1" key="2">
    <citation type="submission" date="2025-09" db="UniProtKB">
        <authorList>
            <consortium name="EnsemblPlants"/>
        </authorList>
    </citation>
    <scope>IDENTIFICATION</scope>
</reference>
<proteinExistence type="predicted"/>
<dbReference type="Proteomes" id="UP001732700">
    <property type="component" value="Chromosome 6C"/>
</dbReference>
<keyword evidence="2" id="KW-1185">Reference proteome</keyword>